<evidence type="ECO:0000256" key="1">
    <source>
        <dbReference type="ARBA" id="ARBA00022468"/>
    </source>
</evidence>
<dbReference type="AlphaFoldDB" id="A0AAV1VZ24"/>
<dbReference type="CDD" id="cd00159">
    <property type="entry name" value="RhoGAP"/>
    <property type="match status" value="1"/>
</dbReference>
<dbReference type="InterPro" id="IPR000198">
    <property type="entry name" value="RhoGAP_dom"/>
</dbReference>
<sequence>MSPLFQFNPSPPHPFFHNAFNNNTYNNNNNKKNKNEEEDYYDDDDCSNKVSNSDGENNQNQFRILDIVLSMLKKSLVTCNVEKDDVSSSFDISRPTEARHVSHVTFDRFSGFLGLPTELEHEVPKRVPSASAKVFGVSAKSMQCCYDEKGNIVPMILLKMQKQLYSEGGLKVEGIFRINAENSQAEFVRDQLNNGLVPDGIDVHCLSGLIKAWFRELPTGVLDSLTPEEVMRCNSEEDCTNLVRLLPSTEAALLDWAINLIADVVEHEKFNKMNAHNIAVVFAPNMTQVSQHYNQRLQIIAMLCSMQMADPLTALIHAVQVMNFLKTLILKTLQERQESVAKARQLSSCLGSPPPIKFNTEEPREQTDDVCVTSKLSRTSTLGRIEWCIEEKLWSNEENGNGMRKSESECECESDSSCSTPSKDENCSLENRHRGSKYDKDHWLRLRKGVLKLYRFWPKRGEEVLA</sequence>
<name>A0AAV1VZ24_LUPLU</name>
<feature type="domain" description="Rho-GAP" evidence="3">
    <location>
        <begin position="140"/>
        <end position="323"/>
    </location>
</feature>
<dbReference type="Gene3D" id="1.10.555.10">
    <property type="entry name" value="Rho GTPase activation protein"/>
    <property type="match status" value="1"/>
</dbReference>
<dbReference type="SMART" id="SM00285">
    <property type="entry name" value="PBD"/>
    <property type="match status" value="1"/>
</dbReference>
<dbReference type="Pfam" id="PF00620">
    <property type="entry name" value="RhoGAP"/>
    <property type="match status" value="1"/>
</dbReference>
<feature type="compositionally biased region" description="Low complexity" evidence="2">
    <location>
        <begin position="16"/>
        <end position="30"/>
    </location>
</feature>
<protein>
    <recommendedName>
        <fullName evidence="3">Rho-GAP domain-containing protein</fullName>
    </recommendedName>
</protein>
<dbReference type="PROSITE" id="PS50238">
    <property type="entry name" value="RHOGAP"/>
    <property type="match status" value="1"/>
</dbReference>
<dbReference type="SUPFAM" id="SSF48350">
    <property type="entry name" value="GTPase activation domain, GAP"/>
    <property type="match status" value="1"/>
</dbReference>
<dbReference type="Pfam" id="PF00786">
    <property type="entry name" value="PBD"/>
    <property type="match status" value="1"/>
</dbReference>
<keyword evidence="5" id="KW-1185">Reference proteome</keyword>
<accession>A0AAV1VZ24</accession>
<dbReference type="InterPro" id="IPR044785">
    <property type="entry name" value="RopGAP1-5"/>
</dbReference>
<dbReference type="PANTHER" id="PTHR23177">
    <property type="entry name" value="MKIAA1688 PROTEIN"/>
    <property type="match status" value="1"/>
</dbReference>
<reference evidence="4 5" key="1">
    <citation type="submission" date="2024-03" db="EMBL/GenBank/DDBJ databases">
        <authorList>
            <person name="Martinez-Hernandez J."/>
        </authorList>
    </citation>
    <scope>NUCLEOTIDE SEQUENCE [LARGE SCALE GENOMIC DNA]</scope>
</reference>
<dbReference type="Proteomes" id="UP001497480">
    <property type="component" value="Unassembled WGS sequence"/>
</dbReference>
<evidence type="ECO:0000259" key="3">
    <source>
        <dbReference type="PROSITE" id="PS50238"/>
    </source>
</evidence>
<dbReference type="InterPro" id="IPR008936">
    <property type="entry name" value="Rho_GTPase_activation_prot"/>
</dbReference>
<evidence type="ECO:0000313" key="5">
    <source>
        <dbReference type="Proteomes" id="UP001497480"/>
    </source>
</evidence>
<feature type="region of interest" description="Disordered" evidence="2">
    <location>
        <begin position="16"/>
        <end position="55"/>
    </location>
</feature>
<gene>
    <name evidence="4" type="ORF">LLUT_LOCUS3249</name>
</gene>
<proteinExistence type="predicted"/>
<organism evidence="4 5">
    <name type="scientific">Lupinus luteus</name>
    <name type="common">European yellow lupine</name>
    <dbReference type="NCBI Taxonomy" id="3873"/>
    <lineage>
        <taxon>Eukaryota</taxon>
        <taxon>Viridiplantae</taxon>
        <taxon>Streptophyta</taxon>
        <taxon>Embryophyta</taxon>
        <taxon>Tracheophyta</taxon>
        <taxon>Spermatophyta</taxon>
        <taxon>Magnoliopsida</taxon>
        <taxon>eudicotyledons</taxon>
        <taxon>Gunneridae</taxon>
        <taxon>Pentapetalae</taxon>
        <taxon>rosids</taxon>
        <taxon>fabids</taxon>
        <taxon>Fabales</taxon>
        <taxon>Fabaceae</taxon>
        <taxon>Papilionoideae</taxon>
        <taxon>50 kb inversion clade</taxon>
        <taxon>genistoids sensu lato</taxon>
        <taxon>core genistoids</taxon>
        <taxon>Genisteae</taxon>
        <taxon>Lupinus</taxon>
    </lineage>
</organism>
<evidence type="ECO:0000256" key="2">
    <source>
        <dbReference type="SAM" id="MobiDB-lite"/>
    </source>
</evidence>
<feature type="compositionally biased region" description="Acidic residues" evidence="2">
    <location>
        <begin position="36"/>
        <end position="45"/>
    </location>
</feature>
<dbReference type="CDD" id="cd00132">
    <property type="entry name" value="CRIB"/>
    <property type="match status" value="1"/>
</dbReference>
<dbReference type="InterPro" id="IPR000095">
    <property type="entry name" value="CRIB_dom"/>
</dbReference>
<comment type="caution">
    <text evidence="4">The sequence shown here is derived from an EMBL/GenBank/DDBJ whole genome shotgun (WGS) entry which is preliminary data.</text>
</comment>
<dbReference type="GO" id="GO:0005096">
    <property type="term" value="F:GTPase activator activity"/>
    <property type="evidence" value="ECO:0007669"/>
    <property type="project" value="UniProtKB-KW"/>
</dbReference>
<dbReference type="PANTHER" id="PTHR23177:SF74">
    <property type="entry name" value="RHO GTPASE-ACTIVATING PROTEIN 3"/>
    <property type="match status" value="1"/>
</dbReference>
<evidence type="ECO:0000313" key="4">
    <source>
        <dbReference type="EMBL" id="CAL0302189.1"/>
    </source>
</evidence>
<dbReference type="SMART" id="SM00324">
    <property type="entry name" value="RhoGAP"/>
    <property type="match status" value="1"/>
</dbReference>
<dbReference type="EMBL" id="CAXHTB010000002">
    <property type="protein sequence ID" value="CAL0302189.1"/>
    <property type="molecule type" value="Genomic_DNA"/>
</dbReference>
<keyword evidence="1" id="KW-0343">GTPase activation</keyword>
<dbReference type="GO" id="GO:0007165">
    <property type="term" value="P:signal transduction"/>
    <property type="evidence" value="ECO:0007669"/>
    <property type="project" value="InterPro"/>
</dbReference>